<proteinExistence type="predicted"/>
<dbReference type="EMBL" id="JACGWV010000002">
    <property type="protein sequence ID" value="MBA8810588.1"/>
    <property type="molecule type" value="Genomic_DNA"/>
</dbReference>
<dbReference type="GO" id="GO:0016747">
    <property type="term" value="F:acyltransferase activity, transferring groups other than amino-acyl groups"/>
    <property type="evidence" value="ECO:0007669"/>
    <property type="project" value="InterPro"/>
</dbReference>
<dbReference type="PANTHER" id="PTHR43877">
    <property type="entry name" value="AMINOALKYLPHOSPHONATE N-ACETYLTRANSFERASE-RELATED-RELATED"/>
    <property type="match status" value="1"/>
</dbReference>
<evidence type="ECO:0000313" key="4">
    <source>
        <dbReference type="EMBL" id="MBA8810588.1"/>
    </source>
</evidence>
<dbReference type="Pfam" id="PF00583">
    <property type="entry name" value="Acetyltransf_1"/>
    <property type="match status" value="1"/>
</dbReference>
<sequence>MSTSSAAPAPATSAWRLVTPPHPATLDDPEAWAYQGIADVHAAAAVVDVGNADGAPTPIGILVGMNNQAYLRKLRQVAVVDTPDGPRVVGSAFMFLHVRSNPELAIAFVAVHPEHRRQGIGSALARWTQEAARSEGRTTLLAPVDFGPLREGRHDVETLVPASGSGEVPANLPGVRLAQKLGLTLQLVERRSRVDLPVLPEAVSRFEAESRAVAGDAYRVHTWTAPMPEEWIEQYAALEQALSDDEPRGGLEVESDVWDVERIRGEEAATAAKGDQYVVTAAEHVATGKLVAMTMLQWNDLKPEHTDQQATVVLKTHRGHRLGMLVKAVNLREHARLRPAAQRIYTWNNEENPHMLAINIALGFVPAGGSADFQGPL</sequence>
<dbReference type="RefSeq" id="WP_182619668.1">
    <property type="nucleotide sequence ID" value="NZ_BAAATF010000015.1"/>
</dbReference>
<dbReference type="AlphaFoldDB" id="A0A7W3JD04"/>
<protein>
    <submittedName>
        <fullName evidence="4">GNAT superfamily N-acetyltransferase</fullName>
    </submittedName>
</protein>
<evidence type="ECO:0000256" key="2">
    <source>
        <dbReference type="ARBA" id="ARBA00023315"/>
    </source>
</evidence>
<comment type="caution">
    <text evidence="4">The sequence shown here is derived from an EMBL/GenBank/DDBJ whole genome shotgun (WGS) entry which is preliminary data.</text>
</comment>
<gene>
    <name evidence="4" type="ORF">FHX71_004564</name>
</gene>
<keyword evidence="2" id="KW-0012">Acyltransferase</keyword>
<evidence type="ECO:0000256" key="1">
    <source>
        <dbReference type="ARBA" id="ARBA00022679"/>
    </source>
</evidence>
<dbReference type="InterPro" id="IPR000182">
    <property type="entry name" value="GNAT_dom"/>
</dbReference>
<evidence type="ECO:0000313" key="5">
    <source>
        <dbReference type="Proteomes" id="UP000540568"/>
    </source>
</evidence>
<dbReference type="Gene3D" id="3.40.630.30">
    <property type="match status" value="1"/>
</dbReference>
<evidence type="ECO:0000259" key="3">
    <source>
        <dbReference type="PROSITE" id="PS51186"/>
    </source>
</evidence>
<dbReference type="Proteomes" id="UP000540568">
    <property type="component" value="Unassembled WGS sequence"/>
</dbReference>
<reference evidence="4 5" key="1">
    <citation type="submission" date="2020-07" db="EMBL/GenBank/DDBJ databases">
        <title>Sequencing the genomes of 1000 actinobacteria strains.</title>
        <authorList>
            <person name="Klenk H.-P."/>
        </authorList>
    </citation>
    <scope>NUCLEOTIDE SEQUENCE [LARGE SCALE GENOMIC DNA]</scope>
    <source>
        <strain evidence="4 5">DSM 44121</strain>
    </source>
</reference>
<organism evidence="4 5">
    <name type="scientific">Promicromonospora sukumoe</name>
    <dbReference type="NCBI Taxonomy" id="88382"/>
    <lineage>
        <taxon>Bacteria</taxon>
        <taxon>Bacillati</taxon>
        <taxon>Actinomycetota</taxon>
        <taxon>Actinomycetes</taxon>
        <taxon>Micrococcales</taxon>
        <taxon>Promicromonosporaceae</taxon>
        <taxon>Promicromonospora</taxon>
    </lineage>
</organism>
<dbReference type="PROSITE" id="PS51186">
    <property type="entry name" value="GNAT"/>
    <property type="match status" value="1"/>
</dbReference>
<dbReference type="SUPFAM" id="SSF55729">
    <property type="entry name" value="Acyl-CoA N-acyltransferases (Nat)"/>
    <property type="match status" value="2"/>
</dbReference>
<feature type="domain" description="N-acetyltransferase" evidence="3">
    <location>
        <begin position="24"/>
        <end position="203"/>
    </location>
</feature>
<dbReference type="CDD" id="cd04301">
    <property type="entry name" value="NAT_SF"/>
    <property type="match status" value="1"/>
</dbReference>
<keyword evidence="1 4" id="KW-0808">Transferase</keyword>
<dbReference type="InterPro" id="IPR016181">
    <property type="entry name" value="Acyl_CoA_acyltransferase"/>
</dbReference>
<dbReference type="PANTHER" id="PTHR43877:SF1">
    <property type="entry name" value="ACETYLTRANSFERASE"/>
    <property type="match status" value="1"/>
</dbReference>
<accession>A0A7W3JD04</accession>
<keyword evidence="5" id="KW-1185">Reference proteome</keyword>
<dbReference type="InterPro" id="IPR050832">
    <property type="entry name" value="Bact_Acetyltransf"/>
</dbReference>
<name>A0A7W3JD04_9MICO</name>